<dbReference type="Pfam" id="PF16244">
    <property type="entry name" value="DUF4901"/>
    <property type="match status" value="2"/>
</dbReference>
<evidence type="ECO:0000259" key="3">
    <source>
        <dbReference type="PROSITE" id="PS51272"/>
    </source>
</evidence>
<dbReference type="AlphaFoldDB" id="A8MI70"/>
<feature type="domain" description="SLH" evidence="3">
    <location>
        <begin position="625"/>
        <end position="686"/>
    </location>
</feature>
<dbReference type="InterPro" id="IPR032599">
    <property type="entry name" value="YcdB/YcdC_rep_domain"/>
</dbReference>
<dbReference type="PROSITE" id="PS51272">
    <property type="entry name" value="SLH"/>
    <property type="match status" value="1"/>
</dbReference>
<gene>
    <name evidence="4" type="ordered locus">Clos_1964</name>
</gene>
<dbReference type="STRING" id="350688.Clos_1964"/>
<dbReference type="HOGENOM" id="CLU_019560_0_0_9"/>
<protein>
    <submittedName>
        <fullName evidence="4">S-layer domain protein</fullName>
    </submittedName>
</protein>
<evidence type="ECO:0000313" key="5">
    <source>
        <dbReference type="Proteomes" id="UP000000269"/>
    </source>
</evidence>
<evidence type="ECO:0000313" key="4">
    <source>
        <dbReference type="EMBL" id="ABW19502.1"/>
    </source>
</evidence>
<keyword evidence="5" id="KW-1185">Reference proteome</keyword>
<reference evidence="5" key="1">
    <citation type="submission" date="2007-10" db="EMBL/GenBank/DDBJ databases">
        <title>Complete genome of Alkaliphilus oremlandii OhILAs.</title>
        <authorList>
            <person name="Copeland A."/>
            <person name="Lucas S."/>
            <person name="Lapidus A."/>
            <person name="Barry K."/>
            <person name="Detter J.C."/>
            <person name="Glavina del Rio T."/>
            <person name="Hammon N."/>
            <person name="Israni S."/>
            <person name="Dalin E."/>
            <person name="Tice H."/>
            <person name="Pitluck S."/>
            <person name="Chain P."/>
            <person name="Malfatti S."/>
            <person name="Shin M."/>
            <person name="Vergez L."/>
            <person name="Schmutz J."/>
            <person name="Larimer F."/>
            <person name="Land M."/>
            <person name="Hauser L."/>
            <person name="Kyrpides N."/>
            <person name="Mikhailova N."/>
            <person name="Stolz J.F."/>
            <person name="Dawson A."/>
            <person name="Fisher E."/>
            <person name="Crable B."/>
            <person name="Perera E."/>
            <person name="Lisak J."/>
            <person name="Ranganathan M."/>
            <person name="Basu P."/>
            <person name="Richardson P."/>
        </authorList>
    </citation>
    <scope>NUCLEOTIDE SEQUENCE [LARGE SCALE GENOMIC DNA]</scope>
    <source>
        <strain evidence="5">OhILAs</strain>
    </source>
</reference>
<dbReference type="Pfam" id="PF00395">
    <property type="entry name" value="SLH"/>
    <property type="match status" value="1"/>
</dbReference>
<accession>A8MI70</accession>
<organism evidence="4 5">
    <name type="scientific">Alkaliphilus oremlandii (strain OhILAs)</name>
    <name type="common">Clostridium oremlandii (strain OhILAs)</name>
    <dbReference type="NCBI Taxonomy" id="350688"/>
    <lineage>
        <taxon>Bacteria</taxon>
        <taxon>Bacillati</taxon>
        <taxon>Bacillota</taxon>
        <taxon>Clostridia</taxon>
        <taxon>Peptostreptococcales</taxon>
        <taxon>Natronincolaceae</taxon>
        <taxon>Alkaliphilus</taxon>
    </lineage>
</organism>
<dbReference type="InterPro" id="IPR001119">
    <property type="entry name" value="SLH_dom"/>
</dbReference>
<dbReference type="OrthoDB" id="2473368at2"/>
<dbReference type="RefSeq" id="WP_012159814.1">
    <property type="nucleotide sequence ID" value="NC_009922.1"/>
</dbReference>
<dbReference type="KEGG" id="aoe:Clos_1964"/>
<dbReference type="Proteomes" id="UP000000269">
    <property type="component" value="Chromosome"/>
</dbReference>
<evidence type="ECO:0000256" key="2">
    <source>
        <dbReference type="SAM" id="SignalP"/>
    </source>
</evidence>
<name>A8MI70_ALKOO</name>
<feature type="signal peptide" evidence="2">
    <location>
        <begin position="1"/>
        <end position="20"/>
    </location>
</feature>
<keyword evidence="2" id="KW-0732">Signal</keyword>
<dbReference type="eggNOG" id="ENOG502ZA5A">
    <property type="taxonomic scope" value="Bacteria"/>
</dbReference>
<evidence type="ECO:0000256" key="1">
    <source>
        <dbReference type="ARBA" id="ARBA00022737"/>
    </source>
</evidence>
<sequence>MMRRIMAMMIMCSLFLSAFASVGYADVKSSILTKVEIEKLARQRLDLDDSYKLVHSNLHTRDLYKKQFWNLEFEKGTGNISVSMAADTGTIVSFNNWNNDSYGKPVTVLEKDAKKTAVEFIQSLEKEKFKETEEVTVKAPTIIPYGIRRGEDDHSTYSFMFVRKMEGEFFTKNYFRITVSGAGEVTSYEMQWDDDATYAGNKPLLSEEKVKEIFGKEDRLVLKYVALNKYNNGEGKNVVITPVYIYAPVETDKIDAITGKLLSYEELYNWNFYEYPFREELGEMVKDGTSNQTGGAEMIPEKGVLSKEKAAQIVVDMLSKHIDLKDIQLKSSSYTNGYAGMKGKFWTVHWYSEENSVYLYAVLNAENGELLEISYRGNKVYPSEEMRTKSEGEKIDGSKYRKLAEETIKAILPKVKNELKFEVQSENLNGEEILVVGTRTVNNIPFDDNYVNISFNAENSEIMSFSYRWYDVQVQSQGNILSKDKAHDIFYNKVGFEKYLVQLKDQNELKAKGLELPMKELLPVYGLKGFNFVYIDAVAGKVLDYSGEDFKELDLTKKAFTDIAGTPYEKSILLMDKMGILNVSEDQFKPAESLLRKDALKWIIELGRSNKAYDMNRYSSSNNQVAVSFKDIPKDHPYYEYIKTGLELDIIEVDDYFRPDEKISKLELTKWMIHAMKQKELATYSDIFQVPYEDAEAINAADSGYVALAKYHNIFGDKKAASEFGPERNIERGEFIHNMYQFIMNYKDIK</sequence>
<feature type="chain" id="PRO_5038418835" evidence="2">
    <location>
        <begin position="21"/>
        <end position="750"/>
    </location>
</feature>
<proteinExistence type="predicted"/>
<keyword evidence="1" id="KW-0677">Repeat</keyword>
<dbReference type="EMBL" id="CP000853">
    <property type="protein sequence ID" value="ABW19502.1"/>
    <property type="molecule type" value="Genomic_DNA"/>
</dbReference>